<evidence type="ECO:0000313" key="1">
    <source>
        <dbReference type="EMBL" id="CAG8541575.1"/>
    </source>
</evidence>
<dbReference type="InterPro" id="IPR012337">
    <property type="entry name" value="RNaseH-like_sf"/>
</dbReference>
<accession>A0A9N9ATD5</accession>
<proteinExistence type="predicted"/>
<reference evidence="1" key="1">
    <citation type="submission" date="2021-06" db="EMBL/GenBank/DDBJ databases">
        <authorList>
            <person name="Kallberg Y."/>
            <person name="Tangrot J."/>
            <person name="Rosling A."/>
        </authorList>
    </citation>
    <scope>NUCLEOTIDE SEQUENCE</scope>
    <source>
        <strain evidence="1">IN212</strain>
    </source>
</reference>
<dbReference type="Proteomes" id="UP000789396">
    <property type="component" value="Unassembled WGS sequence"/>
</dbReference>
<dbReference type="OrthoDB" id="1271298at2759"/>
<feature type="non-terminal residue" evidence="1">
    <location>
        <position position="140"/>
    </location>
</feature>
<sequence length="140" mass="16905">WKLNNLKFIRVANIVDELCCFLDVDIDYFDDMLKEKYQDFVRVIECDMEETINLINANDELERYLNYQQFFDEDFDLYKWWQSSKTTFPGLANLASEDLLLVSNNGVQLDNLDKFENVYENDDMVDKFIFLHFNMKYLDL</sequence>
<keyword evidence="2" id="KW-1185">Reference proteome</keyword>
<dbReference type="SUPFAM" id="SSF53098">
    <property type="entry name" value="Ribonuclease H-like"/>
    <property type="match status" value="1"/>
</dbReference>
<protein>
    <submittedName>
        <fullName evidence="1">5991_t:CDS:1</fullName>
    </submittedName>
</protein>
<gene>
    <name evidence="1" type="ORF">RFULGI_LOCUS4246</name>
</gene>
<dbReference type="AlphaFoldDB" id="A0A9N9ATD5"/>
<name>A0A9N9ATD5_9GLOM</name>
<dbReference type="EMBL" id="CAJVPZ010004128">
    <property type="protein sequence ID" value="CAG8541575.1"/>
    <property type="molecule type" value="Genomic_DNA"/>
</dbReference>
<evidence type="ECO:0000313" key="2">
    <source>
        <dbReference type="Proteomes" id="UP000789396"/>
    </source>
</evidence>
<organism evidence="1 2">
    <name type="scientific">Racocetra fulgida</name>
    <dbReference type="NCBI Taxonomy" id="60492"/>
    <lineage>
        <taxon>Eukaryota</taxon>
        <taxon>Fungi</taxon>
        <taxon>Fungi incertae sedis</taxon>
        <taxon>Mucoromycota</taxon>
        <taxon>Glomeromycotina</taxon>
        <taxon>Glomeromycetes</taxon>
        <taxon>Diversisporales</taxon>
        <taxon>Gigasporaceae</taxon>
        <taxon>Racocetra</taxon>
    </lineage>
</organism>
<comment type="caution">
    <text evidence="1">The sequence shown here is derived from an EMBL/GenBank/DDBJ whole genome shotgun (WGS) entry which is preliminary data.</text>
</comment>